<dbReference type="AlphaFoldDB" id="W6MNX6"/>
<dbReference type="Gene3D" id="1.10.287.810">
    <property type="entry name" value="Mitochondrial import inner membrane translocase subunit tim13 like domains"/>
    <property type="match status" value="1"/>
</dbReference>
<dbReference type="RefSeq" id="XP_022460364.1">
    <property type="nucleotide sequence ID" value="XM_022601082.1"/>
</dbReference>
<accession>W6MNX6</accession>
<comment type="similarity">
    <text evidence="1 7">Belongs to the small Tim family.</text>
</comment>
<organism evidence="9 10">
    <name type="scientific">Kuraishia capsulata CBS 1993</name>
    <dbReference type="NCBI Taxonomy" id="1382522"/>
    <lineage>
        <taxon>Eukaryota</taxon>
        <taxon>Fungi</taxon>
        <taxon>Dikarya</taxon>
        <taxon>Ascomycota</taxon>
        <taxon>Saccharomycotina</taxon>
        <taxon>Pichiomycetes</taxon>
        <taxon>Pichiales</taxon>
        <taxon>Pichiaceae</taxon>
        <taxon>Kuraishia</taxon>
    </lineage>
</organism>
<dbReference type="GO" id="GO:0042719">
    <property type="term" value="C:mitochondrial intermembrane space chaperone complex"/>
    <property type="evidence" value="ECO:0007669"/>
    <property type="project" value="EnsemblFungi"/>
</dbReference>
<dbReference type="GO" id="GO:0045039">
    <property type="term" value="P:protein insertion into mitochondrial inner membrane"/>
    <property type="evidence" value="ECO:0007669"/>
    <property type="project" value="EnsemblFungi"/>
</dbReference>
<keyword evidence="2 7" id="KW-0999">Mitochondrion inner membrane</keyword>
<gene>
    <name evidence="9" type="ORF">KUCA_T00004356001</name>
</gene>
<evidence type="ECO:0000256" key="2">
    <source>
        <dbReference type="ARBA" id="ARBA00022792"/>
    </source>
</evidence>
<keyword evidence="6 7" id="KW-1015">Disulfide bond</keyword>
<dbReference type="HOGENOM" id="CLU_141397_1_0_1"/>
<evidence type="ECO:0000313" key="10">
    <source>
        <dbReference type="Proteomes" id="UP000019384"/>
    </source>
</evidence>
<dbReference type="Pfam" id="PF02953">
    <property type="entry name" value="zf-Tim10_DDP"/>
    <property type="match status" value="1"/>
</dbReference>
<evidence type="ECO:0000256" key="6">
    <source>
        <dbReference type="ARBA" id="ARBA00023157"/>
    </source>
</evidence>
<dbReference type="InterPro" id="IPR004217">
    <property type="entry name" value="Tim10-like"/>
</dbReference>
<name>W6MNX6_9ASCO</name>
<comment type="function">
    <text evidence="7">Mitochondrial intermembrane chaperone that participates in the import and insertion of some multi-pass transmembrane proteins into the mitochondrial inner membrane. Also required for the transfer of beta-barrel precursors from the TOM complex to the sorting and assembly machinery (SAM complex) of the outer membrane. Acts as a chaperone-like protein that protects the hydrophobic precursors from aggregation and guide them through the mitochondrial intermembrane space.</text>
</comment>
<evidence type="ECO:0000313" key="9">
    <source>
        <dbReference type="EMBL" id="CDK28374.1"/>
    </source>
</evidence>
<dbReference type="STRING" id="1382522.W6MNX6"/>
<dbReference type="GO" id="GO:0015031">
    <property type="term" value="P:protein transport"/>
    <property type="evidence" value="ECO:0007669"/>
    <property type="project" value="UniProtKB-KW"/>
</dbReference>
<comment type="subcellular location">
    <subcellularLocation>
        <location evidence="7">Mitochondrion inner membrane</location>
        <topology evidence="7">Peripheral membrane protein</topology>
        <orientation evidence="7">Intermembrane side</orientation>
    </subcellularLocation>
</comment>
<comment type="subunit">
    <text evidence="7">Heterohexamer.</text>
</comment>
<comment type="domain">
    <text evidence="7">The twin CX3C motif contains 4 conserved Cys residues that form 2 disulfide bonds in the mitochondrial intermembrane space.</text>
</comment>
<keyword evidence="4 7" id="KW-0811">Translocation</keyword>
<keyword evidence="10" id="KW-1185">Reference proteome</keyword>
<evidence type="ECO:0000259" key="8">
    <source>
        <dbReference type="Pfam" id="PF02953"/>
    </source>
</evidence>
<sequence length="84" mass="9496">MSGSQIDPSLFTNLDAQSQQEVARFLEAETSKSKVQMSIHQYTDMCFKKCVKKIDSSDLNSGEQQCLQTCLDRFLDTNISIVKL</sequence>
<keyword evidence="7" id="KW-0813">Transport</keyword>
<reference evidence="9" key="2">
    <citation type="submission" date="2014-02" db="EMBL/GenBank/DDBJ databases">
        <title>Complete DNA sequence of /Kuraishia capsulata/ illustrates novel genomic features among budding yeasts (/Saccharomycotina/).</title>
        <authorList>
            <person name="Morales L."/>
            <person name="Noel B."/>
            <person name="Porcel B."/>
            <person name="Marcet-Houben M."/>
            <person name="Hullo M-F."/>
            <person name="Sacerdot C."/>
            <person name="Tekaia F."/>
            <person name="Leh-Louis V."/>
            <person name="Despons L."/>
            <person name="Khanna V."/>
            <person name="Aury J-M."/>
            <person name="Barbe V."/>
            <person name="Couloux A."/>
            <person name="Labadie K."/>
            <person name="Pelletier E."/>
            <person name="Souciet J-L."/>
            <person name="Boekhout T."/>
            <person name="Gabaldon T."/>
            <person name="Wincker P."/>
            <person name="Dujon B."/>
        </authorList>
    </citation>
    <scope>NUCLEOTIDE SEQUENCE</scope>
    <source>
        <strain evidence="9">CBS 1993</strain>
    </source>
</reference>
<keyword evidence="7" id="KW-0143">Chaperone</keyword>
<evidence type="ECO:0000256" key="1">
    <source>
        <dbReference type="ARBA" id="ARBA00006720"/>
    </source>
</evidence>
<dbReference type="GO" id="GO:0140318">
    <property type="term" value="F:protein transporter activity"/>
    <property type="evidence" value="ECO:0007669"/>
    <property type="project" value="EnsemblFungi"/>
</dbReference>
<proteinExistence type="inferred from homology"/>
<evidence type="ECO:0000256" key="7">
    <source>
        <dbReference type="RuleBase" id="RU367043"/>
    </source>
</evidence>
<dbReference type="Proteomes" id="UP000019384">
    <property type="component" value="Unassembled WGS sequence"/>
</dbReference>
<dbReference type="EMBL" id="HG793129">
    <property type="protein sequence ID" value="CDK28374.1"/>
    <property type="molecule type" value="Genomic_DNA"/>
</dbReference>
<keyword evidence="5" id="KW-0472">Membrane</keyword>
<dbReference type="GO" id="GO:0005743">
    <property type="term" value="C:mitochondrial inner membrane"/>
    <property type="evidence" value="ECO:0007669"/>
    <property type="project" value="UniProtKB-SubCell"/>
</dbReference>
<dbReference type="InterPro" id="IPR035427">
    <property type="entry name" value="Tim10-like_dom_sf"/>
</dbReference>
<dbReference type="OrthoDB" id="344165at2759"/>
<evidence type="ECO:0000256" key="3">
    <source>
        <dbReference type="ARBA" id="ARBA00022927"/>
    </source>
</evidence>
<dbReference type="SUPFAM" id="SSF144122">
    <property type="entry name" value="Tim10-like"/>
    <property type="match status" value="1"/>
</dbReference>
<evidence type="ECO:0000256" key="5">
    <source>
        <dbReference type="ARBA" id="ARBA00023136"/>
    </source>
</evidence>
<keyword evidence="7" id="KW-0496">Mitochondrion</keyword>
<dbReference type="GeneID" id="34521752"/>
<reference evidence="9" key="1">
    <citation type="submission" date="2013-12" db="EMBL/GenBank/DDBJ databases">
        <authorList>
            <person name="Genoscope - CEA"/>
        </authorList>
    </citation>
    <scope>NUCLEOTIDE SEQUENCE</scope>
    <source>
        <strain evidence="9">CBS 1993</strain>
    </source>
</reference>
<protein>
    <recommendedName>
        <fullName evidence="7">Mitochondrial import inner membrane translocase subunit</fullName>
    </recommendedName>
</protein>
<feature type="domain" description="Tim10-like" evidence="8">
    <location>
        <begin position="25"/>
        <end position="83"/>
    </location>
</feature>
<keyword evidence="3 7" id="KW-0653">Protein transport</keyword>
<evidence type="ECO:0000256" key="4">
    <source>
        <dbReference type="ARBA" id="ARBA00023010"/>
    </source>
</evidence>